<name>A0A3M7S5M1_BRAPC</name>
<dbReference type="Proteomes" id="UP000276133">
    <property type="component" value="Unassembled WGS sequence"/>
</dbReference>
<gene>
    <name evidence="1" type="ORF">BpHYR1_019200</name>
</gene>
<reference evidence="1 2" key="1">
    <citation type="journal article" date="2018" name="Sci. Rep.">
        <title>Genomic signatures of local adaptation to the degree of environmental predictability in rotifers.</title>
        <authorList>
            <person name="Franch-Gras L."/>
            <person name="Hahn C."/>
            <person name="Garcia-Roger E.M."/>
            <person name="Carmona M.J."/>
            <person name="Serra M."/>
            <person name="Gomez A."/>
        </authorList>
    </citation>
    <scope>NUCLEOTIDE SEQUENCE [LARGE SCALE GENOMIC DNA]</scope>
    <source>
        <strain evidence="1">HYR1</strain>
    </source>
</reference>
<accession>A0A3M7S5M1</accession>
<protein>
    <submittedName>
        <fullName evidence="1">Uncharacterized protein</fullName>
    </submittedName>
</protein>
<evidence type="ECO:0000313" key="2">
    <source>
        <dbReference type="Proteomes" id="UP000276133"/>
    </source>
</evidence>
<dbReference type="AlphaFoldDB" id="A0A3M7S5M1"/>
<evidence type="ECO:0000313" key="1">
    <source>
        <dbReference type="EMBL" id="RNA31134.1"/>
    </source>
</evidence>
<organism evidence="1 2">
    <name type="scientific">Brachionus plicatilis</name>
    <name type="common">Marine rotifer</name>
    <name type="synonym">Brachionus muelleri</name>
    <dbReference type="NCBI Taxonomy" id="10195"/>
    <lineage>
        <taxon>Eukaryota</taxon>
        <taxon>Metazoa</taxon>
        <taxon>Spiralia</taxon>
        <taxon>Gnathifera</taxon>
        <taxon>Rotifera</taxon>
        <taxon>Eurotatoria</taxon>
        <taxon>Monogononta</taxon>
        <taxon>Pseudotrocha</taxon>
        <taxon>Ploima</taxon>
        <taxon>Brachionidae</taxon>
        <taxon>Brachionus</taxon>
    </lineage>
</organism>
<sequence>MKKKTNIYNCQIKKLRSNANFQPASFKKPKRKSSQVKQTSYEKVEKLADEICCVPQVFDFPEYEK</sequence>
<dbReference type="EMBL" id="REGN01001983">
    <property type="protein sequence ID" value="RNA31134.1"/>
    <property type="molecule type" value="Genomic_DNA"/>
</dbReference>
<keyword evidence="2" id="KW-1185">Reference proteome</keyword>
<comment type="caution">
    <text evidence="1">The sequence shown here is derived from an EMBL/GenBank/DDBJ whole genome shotgun (WGS) entry which is preliminary data.</text>
</comment>
<proteinExistence type="predicted"/>